<protein>
    <recommendedName>
        <fullName evidence="4">Methyl-accepting chemotaxis protein</fullName>
    </recommendedName>
</protein>
<sequence>MTAAKPKFASQMNRSVSEAAGGSSEIATNIAEAATAAEETAAEVAHNRQAAGLAQISAGLSWLVGRFGY</sequence>
<reference evidence="2 3" key="1">
    <citation type="submission" date="2019-06" db="EMBL/GenBank/DDBJ databases">
        <title>Sequencing the genomes of 1000 actinobacteria strains.</title>
        <authorList>
            <person name="Klenk H.-P."/>
        </authorList>
    </citation>
    <scope>NUCLEOTIDE SEQUENCE [LARGE SCALE GENOMIC DNA]</scope>
    <source>
        <strain evidence="2 3">DSM 43866</strain>
    </source>
</reference>
<evidence type="ECO:0008006" key="4">
    <source>
        <dbReference type="Google" id="ProtNLM"/>
    </source>
</evidence>
<name>A0A561VJ13_ACTTI</name>
<dbReference type="AlphaFoldDB" id="A0A561VJ13"/>
<dbReference type="RefSeq" id="WP_122978075.1">
    <property type="nucleotide sequence ID" value="NZ_VIWY01000006.1"/>
</dbReference>
<evidence type="ECO:0000313" key="2">
    <source>
        <dbReference type="EMBL" id="TWG11567.1"/>
    </source>
</evidence>
<dbReference type="Proteomes" id="UP000320239">
    <property type="component" value="Unassembled WGS sequence"/>
</dbReference>
<dbReference type="EMBL" id="VIWY01000006">
    <property type="protein sequence ID" value="TWG11567.1"/>
    <property type="molecule type" value="Genomic_DNA"/>
</dbReference>
<gene>
    <name evidence="2" type="ORF">FHX34_106297</name>
</gene>
<evidence type="ECO:0000313" key="3">
    <source>
        <dbReference type="Proteomes" id="UP000320239"/>
    </source>
</evidence>
<evidence type="ECO:0000256" key="1">
    <source>
        <dbReference type="SAM" id="MobiDB-lite"/>
    </source>
</evidence>
<organism evidence="2 3">
    <name type="scientific">Actinoplanes teichomyceticus</name>
    <dbReference type="NCBI Taxonomy" id="1867"/>
    <lineage>
        <taxon>Bacteria</taxon>
        <taxon>Bacillati</taxon>
        <taxon>Actinomycetota</taxon>
        <taxon>Actinomycetes</taxon>
        <taxon>Micromonosporales</taxon>
        <taxon>Micromonosporaceae</taxon>
        <taxon>Actinoplanes</taxon>
    </lineage>
</organism>
<feature type="region of interest" description="Disordered" evidence="1">
    <location>
        <begin position="1"/>
        <end position="23"/>
    </location>
</feature>
<proteinExistence type="predicted"/>
<accession>A0A561VJ13</accession>
<comment type="caution">
    <text evidence="2">The sequence shown here is derived from an EMBL/GenBank/DDBJ whole genome shotgun (WGS) entry which is preliminary data.</text>
</comment>
<keyword evidence="3" id="KW-1185">Reference proteome</keyword>